<dbReference type="OrthoDB" id="1938712at2759"/>
<dbReference type="SUPFAM" id="SSF56672">
    <property type="entry name" value="DNA/RNA polymerases"/>
    <property type="match status" value="1"/>
</dbReference>
<evidence type="ECO:0000256" key="4">
    <source>
        <dbReference type="ARBA" id="ARBA00022759"/>
    </source>
</evidence>
<reference evidence="11 12" key="1">
    <citation type="submission" date="2019-08" db="EMBL/GenBank/DDBJ databases">
        <title>Draft genome sequences of two oriental melons (Cucumis melo L. var makuwa).</title>
        <authorList>
            <person name="Kwon S.-Y."/>
        </authorList>
    </citation>
    <scope>NUCLEOTIDE SEQUENCE [LARGE SCALE GENOMIC DNA]</scope>
    <source>
        <strain evidence="12">cv. Chang Bougi</strain>
        <strain evidence="11">cv. SW 3</strain>
        <tissue evidence="9">Leaf</tissue>
    </source>
</reference>
<evidence type="ECO:0000313" key="10">
    <source>
        <dbReference type="EMBL" id="TYK16845.1"/>
    </source>
</evidence>
<keyword evidence="2" id="KW-0548">Nucleotidyltransferase</keyword>
<keyword evidence="4" id="KW-0255">Endonuclease</keyword>
<dbReference type="EMBL" id="SSTD01008275">
    <property type="protein sequence ID" value="TYK16845.1"/>
    <property type="molecule type" value="Genomic_DNA"/>
</dbReference>
<evidence type="ECO:0000256" key="1">
    <source>
        <dbReference type="ARBA" id="ARBA00022679"/>
    </source>
</evidence>
<dbReference type="Pfam" id="PF17917">
    <property type="entry name" value="RT_RNaseH"/>
    <property type="match status" value="1"/>
</dbReference>
<sequence>MKIIAYASRQLRQHDCNYPIHDLELEAVVLTLMIWKRYLFEKKCHIFTEHKSLKSFDQKELNLRQRKSRLSKSALCSIRVCLLSELRGSKAVVTAEDSGSLLAQFEVRSSLVVEIVRRQSEDSNLQKKLGNSKKGLEVEFELRIDGAIVKQGRLCVPNNSELKNAILAETHSSAYAMHPSSTKMYRTLKKTYWWPRMK</sequence>
<keyword evidence="1" id="KW-0808">Transferase</keyword>
<dbReference type="Proteomes" id="UP000321393">
    <property type="component" value="Unassembled WGS sequence"/>
</dbReference>
<organism evidence="9 11">
    <name type="scientific">Cucumis melo var. makuwa</name>
    <name type="common">Oriental melon</name>
    <dbReference type="NCBI Taxonomy" id="1194695"/>
    <lineage>
        <taxon>Eukaryota</taxon>
        <taxon>Viridiplantae</taxon>
        <taxon>Streptophyta</taxon>
        <taxon>Embryophyta</taxon>
        <taxon>Tracheophyta</taxon>
        <taxon>Spermatophyta</taxon>
        <taxon>Magnoliopsida</taxon>
        <taxon>eudicotyledons</taxon>
        <taxon>Gunneridae</taxon>
        <taxon>Pentapetalae</taxon>
        <taxon>rosids</taxon>
        <taxon>fabids</taxon>
        <taxon>Cucurbitales</taxon>
        <taxon>Cucurbitaceae</taxon>
        <taxon>Benincaseae</taxon>
        <taxon>Cucumis</taxon>
    </lineage>
</organism>
<keyword evidence="5" id="KW-0378">Hydrolase</keyword>
<dbReference type="GO" id="GO:0003964">
    <property type="term" value="F:RNA-directed DNA polymerase activity"/>
    <property type="evidence" value="ECO:0007669"/>
    <property type="project" value="UniProtKB-KW"/>
</dbReference>
<dbReference type="GO" id="GO:0004519">
    <property type="term" value="F:endonuclease activity"/>
    <property type="evidence" value="ECO:0007669"/>
    <property type="project" value="UniProtKB-KW"/>
</dbReference>
<dbReference type="EMBL" id="SSTE01021884">
    <property type="protein sequence ID" value="KAA0032024.1"/>
    <property type="molecule type" value="Genomic_DNA"/>
</dbReference>
<dbReference type="PANTHER" id="PTHR37984">
    <property type="entry name" value="PROTEIN CBG26694"/>
    <property type="match status" value="1"/>
</dbReference>
<dbReference type="InterPro" id="IPR050951">
    <property type="entry name" value="Retrovirus_Pol_polyprotein"/>
</dbReference>
<evidence type="ECO:0000259" key="7">
    <source>
        <dbReference type="Pfam" id="PF17917"/>
    </source>
</evidence>
<evidence type="ECO:0000313" key="11">
    <source>
        <dbReference type="Proteomes" id="UP000321393"/>
    </source>
</evidence>
<dbReference type="InterPro" id="IPR041373">
    <property type="entry name" value="RT_RNaseH"/>
</dbReference>
<dbReference type="PANTHER" id="PTHR37984:SF5">
    <property type="entry name" value="PROTEIN NYNRIN-LIKE"/>
    <property type="match status" value="1"/>
</dbReference>
<evidence type="ECO:0000256" key="2">
    <source>
        <dbReference type="ARBA" id="ARBA00022695"/>
    </source>
</evidence>
<name>A0A5A7SLG7_CUCMM</name>
<dbReference type="GO" id="GO:0016787">
    <property type="term" value="F:hydrolase activity"/>
    <property type="evidence" value="ECO:0007669"/>
    <property type="project" value="UniProtKB-KW"/>
</dbReference>
<keyword evidence="3" id="KW-0540">Nuclease</keyword>
<dbReference type="Pfam" id="PF17921">
    <property type="entry name" value="Integrase_H2C2"/>
    <property type="match status" value="1"/>
</dbReference>
<evidence type="ECO:0000313" key="12">
    <source>
        <dbReference type="Proteomes" id="UP000321947"/>
    </source>
</evidence>
<dbReference type="Gene3D" id="1.10.340.70">
    <property type="match status" value="1"/>
</dbReference>
<protein>
    <submittedName>
        <fullName evidence="9">Integrase, catalytic core</fullName>
    </submittedName>
</protein>
<proteinExistence type="predicted"/>
<feature type="domain" description="Integrase zinc-binding" evidence="8">
    <location>
        <begin position="159"/>
        <end position="198"/>
    </location>
</feature>
<feature type="domain" description="Reverse transcriptase RNase H-like" evidence="7">
    <location>
        <begin position="2"/>
        <end position="66"/>
    </location>
</feature>
<evidence type="ECO:0000256" key="3">
    <source>
        <dbReference type="ARBA" id="ARBA00022722"/>
    </source>
</evidence>
<comment type="caution">
    <text evidence="9">The sequence shown here is derived from an EMBL/GenBank/DDBJ whole genome shotgun (WGS) entry which is preliminary data.</text>
</comment>
<dbReference type="InterPro" id="IPR041588">
    <property type="entry name" value="Integrase_H2C2"/>
</dbReference>
<keyword evidence="6" id="KW-0695">RNA-directed DNA polymerase</keyword>
<evidence type="ECO:0000256" key="6">
    <source>
        <dbReference type="ARBA" id="ARBA00022918"/>
    </source>
</evidence>
<dbReference type="AlphaFoldDB" id="A0A5A7SLG7"/>
<evidence type="ECO:0000256" key="5">
    <source>
        <dbReference type="ARBA" id="ARBA00022801"/>
    </source>
</evidence>
<dbReference type="Proteomes" id="UP000321947">
    <property type="component" value="Unassembled WGS sequence"/>
</dbReference>
<gene>
    <name evidence="10" type="ORF">E5676_scaffold96G001210</name>
    <name evidence="9" type="ORF">E6C27_scaffold134G001230</name>
</gene>
<dbReference type="InterPro" id="IPR043502">
    <property type="entry name" value="DNA/RNA_pol_sf"/>
</dbReference>
<accession>A0A5A7SLG7</accession>
<evidence type="ECO:0000259" key="8">
    <source>
        <dbReference type="Pfam" id="PF17921"/>
    </source>
</evidence>
<evidence type="ECO:0000313" key="9">
    <source>
        <dbReference type="EMBL" id="KAA0032024.1"/>
    </source>
</evidence>